<dbReference type="SUPFAM" id="SSF56601">
    <property type="entry name" value="beta-lactamase/transpeptidase-like"/>
    <property type="match status" value="1"/>
</dbReference>
<evidence type="ECO:0000256" key="4">
    <source>
        <dbReference type="SAM" id="MobiDB-lite"/>
    </source>
</evidence>
<dbReference type="SMART" id="SM00740">
    <property type="entry name" value="PASTA"/>
    <property type="match status" value="2"/>
</dbReference>
<feature type="compositionally biased region" description="Polar residues" evidence="4">
    <location>
        <begin position="622"/>
        <end position="632"/>
    </location>
</feature>
<evidence type="ECO:0000259" key="6">
    <source>
        <dbReference type="PROSITE" id="PS51178"/>
    </source>
</evidence>
<feature type="region of interest" description="Disordered" evidence="4">
    <location>
        <begin position="621"/>
        <end position="649"/>
    </location>
</feature>
<evidence type="ECO:0000256" key="3">
    <source>
        <dbReference type="ARBA" id="ARBA00023136"/>
    </source>
</evidence>
<dbReference type="Pfam" id="PF03717">
    <property type="entry name" value="PBP_dimer"/>
    <property type="match status" value="1"/>
</dbReference>
<dbReference type="PROSITE" id="PS51178">
    <property type="entry name" value="PASTA"/>
    <property type="match status" value="1"/>
</dbReference>
<dbReference type="AlphaFoldDB" id="A0A3M8DT78"/>
<comment type="similarity">
    <text evidence="2">Belongs to the transpeptidase family.</text>
</comment>
<dbReference type="PANTHER" id="PTHR30627">
    <property type="entry name" value="PEPTIDOGLYCAN D,D-TRANSPEPTIDASE"/>
    <property type="match status" value="1"/>
</dbReference>
<dbReference type="Proteomes" id="UP000271031">
    <property type="component" value="Unassembled WGS sequence"/>
</dbReference>
<dbReference type="CDD" id="cd06575">
    <property type="entry name" value="PASTA_Pbp2x-like_2"/>
    <property type="match status" value="1"/>
</dbReference>
<dbReference type="InterPro" id="IPR005311">
    <property type="entry name" value="PBP_dimer"/>
</dbReference>
<dbReference type="RefSeq" id="WP_122916986.1">
    <property type="nucleotide sequence ID" value="NZ_RHHQ01000006.1"/>
</dbReference>
<evidence type="ECO:0000313" key="7">
    <source>
        <dbReference type="EMBL" id="RNB91134.1"/>
    </source>
</evidence>
<keyword evidence="5" id="KW-1133">Transmembrane helix</keyword>
<dbReference type="SUPFAM" id="SSF54184">
    <property type="entry name" value="Penicillin-binding protein 2x (pbp-2x), c-terminal domain"/>
    <property type="match status" value="2"/>
</dbReference>
<dbReference type="InterPro" id="IPR036138">
    <property type="entry name" value="PBP_dimer_sf"/>
</dbReference>
<dbReference type="Pfam" id="PF00905">
    <property type="entry name" value="Transpeptidase"/>
    <property type="match status" value="1"/>
</dbReference>
<dbReference type="Pfam" id="PF03793">
    <property type="entry name" value="PASTA"/>
    <property type="match status" value="1"/>
</dbReference>
<accession>A0A3M8DT78</accession>
<dbReference type="EMBL" id="RHHQ01000006">
    <property type="protein sequence ID" value="RNB91134.1"/>
    <property type="molecule type" value="Genomic_DNA"/>
</dbReference>
<organism evidence="7 8">
    <name type="scientific">Brevibacillus fluminis</name>
    <dbReference type="NCBI Taxonomy" id="511487"/>
    <lineage>
        <taxon>Bacteria</taxon>
        <taxon>Bacillati</taxon>
        <taxon>Bacillota</taxon>
        <taxon>Bacilli</taxon>
        <taxon>Bacillales</taxon>
        <taxon>Paenibacillaceae</taxon>
        <taxon>Brevibacillus</taxon>
    </lineage>
</organism>
<evidence type="ECO:0000256" key="2">
    <source>
        <dbReference type="ARBA" id="ARBA00007171"/>
    </source>
</evidence>
<sequence length="762" mass="84225">MDFKRRANARILLMGLCFLLVFGVLTGRLWWLQSVDAAWIMQKGSNQWEREKVLQPKRGSILDRNGQVLAYEGKAYTVTANLQPRNEKEKSWVGDNYVRDPFGTAQKLAPILGSSVDSLTKAMTQTYDAEGKPLKFYVNLGREASKITEEQKAQILALQHPKDAYGKEVKENQLPGISLTETTRRYYPNNSLASHVLGYLNYEGNKAEMGIEKQFDEELRGESGELQFMKDGAGFPLPDGQITYSPAKDGQNVVLTIDQQIQEYVEQALDKANSEFKPQHMTVLVTDPKTGEVLAMGDRPDFNPNEYWGITNYLNLAISFPFEPGSTFKIITLAAAIQEGVYHGEEKYASGSYRKIKGKPINDHNNGLGWGNITFAEGVQRSSNVAFVILGYERLKQELLTKYFHDFGIGQLTNIDLPSETKGIMRDLSHPRSERDVAVTTFGQGVAVTAIQQAAAVGAVANGGELLRPRIVKELRDPHTGEVTEKFERVVVRRVVSEQTAKQARDILETVITGDHGTGKIFDLKGYHVAGKTGTAQKYDEKTGKIMEGHYIVSFIGFAPKDNPRLLVYVVVDDPTTDMYYGEMGRKILAPIFNSVMEQSLRYLQQQPDLKELDQQAAKAVQKSSKTSSDAVAQSAPVQEVSMPQLSGSTTSVGSMMAKQLGLVPKVLGTGTKIVRQIPSEQEKVMSGTEVYLVTDRLTDVKLPDFTGKSLREVMEFASLLKLNVIPTGSGYVRSQNIAPGTAVTGKETLSVTLSPDPSPPE</sequence>
<dbReference type="InterPro" id="IPR001460">
    <property type="entry name" value="PCN-bd_Tpept"/>
</dbReference>
<feature type="transmembrane region" description="Helical" evidence="5">
    <location>
        <begin position="12"/>
        <end position="31"/>
    </location>
</feature>
<keyword evidence="3 5" id="KW-0472">Membrane</keyword>
<dbReference type="InterPro" id="IPR005543">
    <property type="entry name" value="PASTA_dom"/>
</dbReference>
<keyword evidence="5" id="KW-0812">Transmembrane</keyword>
<reference evidence="7 8" key="1">
    <citation type="submission" date="2018-10" db="EMBL/GenBank/DDBJ databases">
        <title>Phylogenomics of Brevibacillus.</title>
        <authorList>
            <person name="Dunlap C."/>
        </authorList>
    </citation>
    <scope>NUCLEOTIDE SEQUENCE [LARGE SCALE GENOMIC DNA]</scope>
    <source>
        <strain evidence="7 8">JCM 15716</strain>
    </source>
</reference>
<proteinExistence type="inferred from homology"/>
<dbReference type="Gene3D" id="3.90.1310.10">
    <property type="entry name" value="Penicillin-binding protein 2a (Domain 2)"/>
    <property type="match status" value="1"/>
</dbReference>
<protein>
    <submittedName>
        <fullName evidence="7">Penicillin-binding protein</fullName>
    </submittedName>
</protein>
<dbReference type="Gene3D" id="3.40.710.10">
    <property type="entry name" value="DD-peptidase/beta-lactamase superfamily"/>
    <property type="match status" value="1"/>
</dbReference>
<evidence type="ECO:0000256" key="1">
    <source>
        <dbReference type="ARBA" id="ARBA00004370"/>
    </source>
</evidence>
<dbReference type="OrthoDB" id="9804124at2"/>
<evidence type="ECO:0000313" key="8">
    <source>
        <dbReference type="Proteomes" id="UP000271031"/>
    </source>
</evidence>
<keyword evidence="8" id="KW-1185">Reference proteome</keyword>
<dbReference type="Gene3D" id="3.30.450.330">
    <property type="match status" value="1"/>
</dbReference>
<dbReference type="GO" id="GO:0071555">
    <property type="term" value="P:cell wall organization"/>
    <property type="evidence" value="ECO:0007669"/>
    <property type="project" value="TreeGrafter"/>
</dbReference>
<dbReference type="PANTHER" id="PTHR30627:SF26">
    <property type="entry name" value="PENICILLIN-BINDING PROTEIN 2B"/>
    <property type="match status" value="1"/>
</dbReference>
<comment type="subcellular location">
    <subcellularLocation>
        <location evidence="1">Membrane</location>
    </subcellularLocation>
</comment>
<name>A0A3M8DT78_9BACL</name>
<dbReference type="GO" id="GO:0008658">
    <property type="term" value="F:penicillin binding"/>
    <property type="evidence" value="ECO:0007669"/>
    <property type="project" value="InterPro"/>
</dbReference>
<dbReference type="CDD" id="cd06576">
    <property type="entry name" value="PASTA_Pbp2x-like_1"/>
    <property type="match status" value="1"/>
</dbReference>
<dbReference type="GO" id="GO:0005886">
    <property type="term" value="C:plasma membrane"/>
    <property type="evidence" value="ECO:0007669"/>
    <property type="project" value="TreeGrafter"/>
</dbReference>
<dbReference type="InterPro" id="IPR050515">
    <property type="entry name" value="Beta-lactam/transpept"/>
</dbReference>
<dbReference type="SUPFAM" id="SSF56519">
    <property type="entry name" value="Penicillin binding protein dimerisation domain"/>
    <property type="match status" value="1"/>
</dbReference>
<dbReference type="InterPro" id="IPR012338">
    <property type="entry name" value="Beta-lactam/transpept-like"/>
</dbReference>
<comment type="caution">
    <text evidence="7">The sequence shown here is derived from an EMBL/GenBank/DDBJ whole genome shotgun (WGS) entry which is preliminary data.</text>
</comment>
<feature type="domain" description="PASTA" evidence="6">
    <location>
        <begin position="697"/>
        <end position="756"/>
    </location>
</feature>
<evidence type="ECO:0000256" key="5">
    <source>
        <dbReference type="SAM" id="Phobius"/>
    </source>
</evidence>
<gene>
    <name evidence="7" type="ORF">EDM56_05990</name>
</gene>